<evidence type="ECO:0000313" key="3">
    <source>
        <dbReference type="Proteomes" id="UP000529637"/>
    </source>
</evidence>
<gene>
    <name evidence="2" type="ORF">HQN59_11845</name>
</gene>
<name>A0A7Y6TWV2_9BURK</name>
<dbReference type="EMBL" id="JABWMJ010000005">
    <property type="protein sequence ID" value="NUZ06453.1"/>
    <property type="molecule type" value="Genomic_DNA"/>
</dbReference>
<dbReference type="InterPro" id="IPR001087">
    <property type="entry name" value="GDSL"/>
</dbReference>
<dbReference type="PROSITE" id="PS51257">
    <property type="entry name" value="PROKAR_LIPOPROTEIN"/>
    <property type="match status" value="1"/>
</dbReference>
<feature type="chain" id="PRO_5031002120" evidence="1">
    <location>
        <begin position="21"/>
        <end position="326"/>
    </location>
</feature>
<dbReference type="Gene3D" id="3.40.50.1110">
    <property type="entry name" value="SGNH hydrolase"/>
    <property type="match status" value="1"/>
</dbReference>
<organism evidence="2 3">
    <name type="scientific">Piscinibacter koreensis</name>
    <dbReference type="NCBI Taxonomy" id="2742824"/>
    <lineage>
        <taxon>Bacteria</taxon>
        <taxon>Pseudomonadati</taxon>
        <taxon>Pseudomonadota</taxon>
        <taxon>Betaproteobacteria</taxon>
        <taxon>Burkholderiales</taxon>
        <taxon>Sphaerotilaceae</taxon>
        <taxon>Piscinibacter</taxon>
    </lineage>
</organism>
<dbReference type="InterPro" id="IPR036514">
    <property type="entry name" value="SGNH_hydro_sf"/>
</dbReference>
<evidence type="ECO:0000313" key="2">
    <source>
        <dbReference type="EMBL" id="NUZ06453.1"/>
    </source>
</evidence>
<evidence type="ECO:0000256" key="1">
    <source>
        <dbReference type="SAM" id="SignalP"/>
    </source>
</evidence>
<feature type="signal peptide" evidence="1">
    <location>
        <begin position="1"/>
        <end position="20"/>
    </location>
</feature>
<protein>
    <submittedName>
        <fullName evidence="2">Esterase</fullName>
    </submittedName>
</protein>
<dbReference type="GO" id="GO:0016788">
    <property type="term" value="F:hydrolase activity, acting on ester bonds"/>
    <property type="evidence" value="ECO:0007669"/>
    <property type="project" value="InterPro"/>
</dbReference>
<dbReference type="Pfam" id="PF00657">
    <property type="entry name" value="Lipase_GDSL"/>
    <property type="match status" value="1"/>
</dbReference>
<keyword evidence="1" id="KW-0732">Signal</keyword>
<dbReference type="AlphaFoldDB" id="A0A7Y6TWV2"/>
<proteinExistence type="predicted"/>
<sequence length="326" mass="34460">MSSKRVAAWCGGVLVAAVVAACGGGEQVSSFEADRVIALGDESSVIEDVQNNGNGRKYTVNATVSETDLTLDCLSNPLWIQVIAANYGTVFPECNPAPNAVANPASRIRAKPGARIADLAAQIAAQQAESPLNANDMVTVLVGQNDVLALYAEYPTATEAQLLTRAEALGVELGRQINAITDMGPRVLVSTVIDVGETPFGRAEDAAHPTEERAGLLSRLTERLNEGMRATLINDGRRIGLVLTDGIISRIVDDPDIEDFDNAEDPACDLAKSKLNPPSVLDCTVATLVPGATVRTYLWADNLHLSPGGQALFGDLARDRAQNNPF</sequence>
<keyword evidence="3" id="KW-1185">Reference proteome</keyword>
<dbReference type="Proteomes" id="UP000529637">
    <property type="component" value="Unassembled WGS sequence"/>
</dbReference>
<reference evidence="2 3" key="1">
    <citation type="submission" date="2020-06" db="EMBL/GenBank/DDBJ databases">
        <title>Schlegella sp. ID0723 isolated from air conditioner.</title>
        <authorList>
            <person name="Kim D.Y."/>
            <person name="Kim D.-U."/>
        </authorList>
    </citation>
    <scope>NUCLEOTIDE SEQUENCE [LARGE SCALE GENOMIC DNA]</scope>
    <source>
        <strain evidence="2 3">ID0723</strain>
    </source>
</reference>
<dbReference type="SUPFAM" id="SSF52266">
    <property type="entry name" value="SGNH hydrolase"/>
    <property type="match status" value="1"/>
</dbReference>
<comment type="caution">
    <text evidence="2">The sequence shown here is derived from an EMBL/GenBank/DDBJ whole genome shotgun (WGS) entry which is preliminary data.</text>
</comment>
<accession>A0A7Y6TWV2</accession>